<dbReference type="Proteomes" id="UP000319004">
    <property type="component" value="Chromosome"/>
</dbReference>
<evidence type="ECO:0000313" key="9">
    <source>
        <dbReference type="EMBL" id="QDV41619.1"/>
    </source>
</evidence>
<name>A0A518HLG2_9BACT</name>
<keyword evidence="6 8" id="KW-1133">Transmembrane helix</keyword>
<feature type="transmembrane region" description="Helical" evidence="8">
    <location>
        <begin position="191"/>
        <end position="216"/>
    </location>
</feature>
<keyword evidence="5 8" id="KW-0812">Transmembrane</keyword>
<keyword evidence="7 8" id="KW-0472">Membrane</keyword>
<dbReference type="KEGG" id="snep:Enr13x_14620"/>
<dbReference type="EMBL" id="CP037423">
    <property type="protein sequence ID" value="QDV41619.1"/>
    <property type="molecule type" value="Genomic_DNA"/>
</dbReference>
<evidence type="ECO:0000256" key="4">
    <source>
        <dbReference type="ARBA" id="ARBA00022679"/>
    </source>
</evidence>
<feature type="transmembrane region" description="Helical" evidence="8">
    <location>
        <begin position="228"/>
        <end position="247"/>
    </location>
</feature>
<feature type="transmembrane region" description="Helical" evidence="8">
    <location>
        <begin position="375"/>
        <end position="395"/>
    </location>
</feature>
<feature type="transmembrane region" description="Helical" evidence="8">
    <location>
        <begin position="407"/>
        <end position="425"/>
    </location>
</feature>
<dbReference type="PANTHER" id="PTHR33908:SF11">
    <property type="entry name" value="MEMBRANE PROTEIN"/>
    <property type="match status" value="1"/>
</dbReference>
<sequence>MLLLAIGLTLSIRGLATFLDPDAFAADPDAYRVIAKTLRQSGVFGLTGADGSTRPIAFRPPLYPWLLSIGMPGGQASRLAVATLHLVLAALTSCFVFLATRHYVVQLRAAGRTTDGLQAWRKLPACDSGDRLGLAAALLTAIDPILLRQSVEVMTETLAATLTVAVIWMWSRWDAEDATTTGQRASIFFPLGIGSLLALAYLCRPTFLVWAVLLVLATPIRFRNRRGVRSALLIASIVALAVGGWTWRNTRVLGHPIWATTHGGYTLLLANNESFYRYLSEGQFGQAWDATSFLNAYAHRYEGDPREAAFWRRDWTGAPSYDATVSEFDDDRLCYESAVATITRHPSVFAWSVVVRVGRLWSPFPHAVAGRSTPAALAVGVFYIALYVAVIVTVVRHRRRVFAGRWWAIWLLAITLTGVHAVYWSNLRMRAPIMPAIAILAVCSVVGKQPADD</sequence>
<dbReference type="InterPro" id="IPR050297">
    <property type="entry name" value="LipidA_mod_glycosyltrf_83"/>
</dbReference>
<accession>A0A518HLG2</accession>
<evidence type="ECO:0008006" key="11">
    <source>
        <dbReference type="Google" id="ProtNLM"/>
    </source>
</evidence>
<dbReference type="GO" id="GO:0005886">
    <property type="term" value="C:plasma membrane"/>
    <property type="evidence" value="ECO:0007669"/>
    <property type="project" value="UniProtKB-SubCell"/>
</dbReference>
<keyword evidence="2" id="KW-1003">Cell membrane</keyword>
<comment type="subcellular location">
    <subcellularLocation>
        <location evidence="1">Cell membrane</location>
        <topology evidence="1">Multi-pass membrane protein</topology>
    </subcellularLocation>
</comment>
<dbReference type="AlphaFoldDB" id="A0A518HLG2"/>
<evidence type="ECO:0000256" key="1">
    <source>
        <dbReference type="ARBA" id="ARBA00004651"/>
    </source>
</evidence>
<keyword evidence="4" id="KW-0808">Transferase</keyword>
<evidence type="ECO:0000256" key="5">
    <source>
        <dbReference type="ARBA" id="ARBA00022692"/>
    </source>
</evidence>
<evidence type="ECO:0000256" key="2">
    <source>
        <dbReference type="ARBA" id="ARBA00022475"/>
    </source>
</evidence>
<evidence type="ECO:0000256" key="6">
    <source>
        <dbReference type="ARBA" id="ARBA00022989"/>
    </source>
</evidence>
<organism evidence="9 10">
    <name type="scientific">Stieleria neptunia</name>
    <dbReference type="NCBI Taxonomy" id="2527979"/>
    <lineage>
        <taxon>Bacteria</taxon>
        <taxon>Pseudomonadati</taxon>
        <taxon>Planctomycetota</taxon>
        <taxon>Planctomycetia</taxon>
        <taxon>Pirellulales</taxon>
        <taxon>Pirellulaceae</taxon>
        <taxon>Stieleria</taxon>
    </lineage>
</organism>
<dbReference type="GO" id="GO:0009103">
    <property type="term" value="P:lipopolysaccharide biosynthetic process"/>
    <property type="evidence" value="ECO:0007669"/>
    <property type="project" value="UniProtKB-ARBA"/>
</dbReference>
<evidence type="ECO:0000313" key="10">
    <source>
        <dbReference type="Proteomes" id="UP000319004"/>
    </source>
</evidence>
<protein>
    <recommendedName>
        <fullName evidence="11">Glycosyltransferase RgtA/B/C/D-like domain-containing protein</fullName>
    </recommendedName>
</protein>
<keyword evidence="10" id="KW-1185">Reference proteome</keyword>
<dbReference type="PANTHER" id="PTHR33908">
    <property type="entry name" value="MANNOSYLTRANSFERASE YKCB-RELATED"/>
    <property type="match status" value="1"/>
</dbReference>
<reference evidence="9 10" key="1">
    <citation type="submission" date="2019-03" db="EMBL/GenBank/DDBJ databases">
        <title>Deep-cultivation of Planctomycetes and their phenomic and genomic characterization uncovers novel biology.</title>
        <authorList>
            <person name="Wiegand S."/>
            <person name="Jogler M."/>
            <person name="Boedeker C."/>
            <person name="Pinto D."/>
            <person name="Vollmers J."/>
            <person name="Rivas-Marin E."/>
            <person name="Kohn T."/>
            <person name="Peeters S.H."/>
            <person name="Heuer A."/>
            <person name="Rast P."/>
            <person name="Oberbeckmann S."/>
            <person name="Bunk B."/>
            <person name="Jeske O."/>
            <person name="Meyerdierks A."/>
            <person name="Storesund J.E."/>
            <person name="Kallscheuer N."/>
            <person name="Luecker S."/>
            <person name="Lage O.M."/>
            <person name="Pohl T."/>
            <person name="Merkel B.J."/>
            <person name="Hornburger P."/>
            <person name="Mueller R.-W."/>
            <person name="Bruemmer F."/>
            <person name="Labrenz M."/>
            <person name="Spormann A.M."/>
            <person name="Op den Camp H."/>
            <person name="Overmann J."/>
            <person name="Amann R."/>
            <person name="Jetten M.S.M."/>
            <person name="Mascher T."/>
            <person name="Medema M.H."/>
            <person name="Devos D.P."/>
            <person name="Kaster A.-K."/>
            <person name="Ovreas L."/>
            <person name="Rohde M."/>
            <person name="Galperin M.Y."/>
            <person name="Jogler C."/>
        </authorList>
    </citation>
    <scope>NUCLEOTIDE SEQUENCE [LARGE SCALE GENOMIC DNA]</scope>
    <source>
        <strain evidence="9 10">Enr13</strain>
    </source>
</reference>
<gene>
    <name evidence="9" type="ORF">Enr13x_14620</name>
</gene>
<evidence type="ECO:0000256" key="3">
    <source>
        <dbReference type="ARBA" id="ARBA00022676"/>
    </source>
</evidence>
<keyword evidence="3" id="KW-0328">Glycosyltransferase</keyword>
<evidence type="ECO:0000256" key="7">
    <source>
        <dbReference type="ARBA" id="ARBA00023136"/>
    </source>
</evidence>
<evidence type="ECO:0000256" key="8">
    <source>
        <dbReference type="SAM" id="Phobius"/>
    </source>
</evidence>
<dbReference type="GO" id="GO:0016763">
    <property type="term" value="F:pentosyltransferase activity"/>
    <property type="evidence" value="ECO:0007669"/>
    <property type="project" value="TreeGrafter"/>
</dbReference>
<proteinExistence type="predicted"/>